<protein>
    <submittedName>
        <fullName evidence="1">Uncharacterized protein</fullName>
    </submittedName>
</protein>
<reference evidence="2" key="1">
    <citation type="journal article" date="2022" name="Mol. Ecol. Resour.">
        <title>The genomes of chicory, endive, great burdock and yacon provide insights into Asteraceae palaeo-polyploidization history and plant inulin production.</title>
        <authorList>
            <person name="Fan W."/>
            <person name="Wang S."/>
            <person name="Wang H."/>
            <person name="Wang A."/>
            <person name="Jiang F."/>
            <person name="Liu H."/>
            <person name="Zhao H."/>
            <person name="Xu D."/>
            <person name="Zhang Y."/>
        </authorList>
    </citation>
    <scope>NUCLEOTIDE SEQUENCE [LARGE SCALE GENOMIC DNA]</scope>
    <source>
        <strain evidence="2">cv. Niubang</strain>
    </source>
</reference>
<dbReference type="Proteomes" id="UP001055879">
    <property type="component" value="Linkage Group LG02"/>
</dbReference>
<comment type="caution">
    <text evidence="1">The sequence shown here is derived from an EMBL/GenBank/DDBJ whole genome shotgun (WGS) entry which is preliminary data.</text>
</comment>
<accession>A0ACB9EH48</accession>
<keyword evidence="2" id="KW-1185">Reference proteome</keyword>
<proteinExistence type="predicted"/>
<name>A0ACB9EH48_ARCLA</name>
<reference evidence="1 2" key="2">
    <citation type="journal article" date="2022" name="Mol. Ecol. Resour.">
        <title>The genomes of chicory, endive, great burdock and yacon provide insights into Asteraceae paleo-polyploidization history and plant inulin production.</title>
        <authorList>
            <person name="Fan W."/>
            <person name="Wang S."/>
            <person name="Wang H."/>
            <person name="Wang A."/>
            <person name="Jiang F."/>
            <person name="Liu H."/>
            <person name="Zhao H."/>
            <person name="Xu D."/>
            <person name="Zhang Y."/>
        </authorList>
    </citation>
    <scope>NUCLEOTIDE SEQUENCE [LARGE SCALE GENOMIC DNA]</scope>
    <source>
        <strain evidence="2">cv. Niubang</strain>
    </source>
</reference>
<evidence type="ECO:0000313" key="1">
    <source>
        <dbReference type="EMBL" id="KAI3758132.1"/>
    </source>
</evidence>
<organism evidence="1 2">
    <name type="scientific">Arctium lappa</name>
    <name type="common">Greater burdock</name>
    <name type="synonym">Lappa major</name>
    <dbReference type="NCBI Taxonomy" id="4217"/>
    <lineage>
        <taxon>Eukaryota</taxon>
        <taxon>Viridiplantae</taxon>
        <taxon>Streptophyta</taxon>
        <taxon>Embryophyta</taxon>
        <taxon>Tracheophyta</taxon>
        <taxon>Spermatophyta</taxon>
        <taxon>Magnoliopsida</taxon>
        <taxon>eudicotyledons</taxon>
        <taxon>Gunneridae</taxon>
        <taxon>Pentapetalae</taxon>
        <taxon>asterids</taxon>
        <taxon>campanulids</taxon>
        <taxon>Asterales</taxon>
        <taxon>Asteraceae</taxon>
        <taxon>Carduoideae</taxon>
        <taxon>Cardueae</taxon>
        <taxon>Arctiinae</taxon>
        <taxon>Arctium</taxon>
    </lineage>
</organism>
<gene>
    <name evidence="1" type="ORF">L6452_05682</name>
</gene>
<sequence>MSSSASMDSGSRTSRRTVEFGRTCVVRPKAKHQAIIVWLHNLGDNEIEEEKVSKKSARKKGSVERSNNKKKALEEKKGKESKKEPTTPAPPTIERPGRGTALKDIPNAPKSELITRAIVTNGDGSLSNDSLKRRKDGKNEIEAGCNCPKGQNRRKSR</sequence>
<evidence type="ECO:0000313" key="2">
    <source>
        <dbReference type="Proteomes" id="UP001055879"/>
    </source>
</evidence>
<dbReference type="EMBL" id="CM042048">
    <property type="protein sequence ID" value="KAI3758132.1"/>
    <property type="molecule type" value="Genomic_DNA"/>
</dbReference>